<evidence type="ECO:0000313" key="3">
    <source>
        <dbReference type="EMBL" id="MBE1578871.1"/>
    </source>
</evidence>
<gene>
    <name evidence="3" type="ORF">H4W30_005931</name>
</gene>
<dbReference type="PROSITE" id="PS50943">
    <property type="entry name" value="HTH_CROC1"/>
    <property type="match status" value="1"/>
</dbReference>
<name>A0ABR9LDW0_9PSEU</name>
<sequence length="104" mass="10893">MTNAALGGAATTFKVLLKEYRVRAGLTQEELAEGSGVSVRAISDMERGIAKSPQRRTIEALAAPLSLSDDELTGLQKAARQGRAPARTRAAGCPRPRNSTNASG</sequence>
<dbReference type="SUPFAM" id="SSF47413">
    <property type="entry name" value="lambda repressor-like DNA-binding domains"/>
    <property type="match status" value="1"/>
</dbReference>
<evidence type="ECO:0000313" key="4">
    <source>
        <dbReference type="Proteomes" id="UP000656548"/>
    </source>
</evidence>
<keyword evidence="4" id="KW-1185">Reference proteome</keyword>
<feature type="domain" description="HTH cro/C1-type" evidence="2">
    <location>
        <begin position="17"/>
        <end position="72"/>
    </location>
</feature>
<evidence type="ECO:0000256" key="1">
    <source>
        <dbReference type="SAM" id="MobiDB-lite"/>
    </source>
</evidence>
<dbReference type="Proteomes" id="UP000656548">
    <property type="component" value="Unassembled WGS sequence"/>
</dbReference>
<accession>A0ABR9LDW0</accession>
<protein>
    <submittedName>
        <fullName evidence="3">Transcriptional regulator with XRE-family HTH domain</fullName>
    </submittedName>
</protein>
<dbReference type="CDD" id="cd00093">
    <property type="entry name" value="HTH_XRE"/>
    <property type="match status" value="1"/>
</dbReference>
<reference evidence="3 4" key="1">
    <citation type="submission" date="2020-10" db="EMBL/GenBank/DDBJ databases">
        <title>Sequencing the genomes of 1000 actinobacteria strains.</title>
        <authorList>
            <person name="Klenk H.-P."/>
        </authorList>
    </citation>
    <scope>NUCLEOTIDE SEQUENCE [LARGE SCALE GENOMIC DNA]</scope>
    <source>
        <strain evidence="3 4">DSM 46661</strain>
    </source>
</reference>
<evidence type="ECO:0000259" key="2">
    <source>
        <dbReference type="PROSITE" id="PS50943"/>
    </source>
</evidence>
<dbReference type="SMART" id="SM00530">
    <property type="entry name" value="HTH_XRE"/>
    <property type="match status" value="1"/>
</dbReference>
<organism evidence="3 4">
    <name type="scientific">Amycolatopsis roodepoortensis</name>
    <dbReference type="NCBI Taxonomy" id="700274"/>
    <lineage>
        <taxon>Bacteria</taxon>
        <taxon>Bacillati</taxon>
        <taxon>Actinomycetota</taxon>
        <taxon>Actinomycetes</taxon>
        <taxon>Pseudonocardiales</taxon>
        <taxon>Pseudonocardiaceae</taxon>
        <taxon>Amycolatopsis</taxon>
    </lineage>
</organism>
<comment type="caution">
    <text evidence="3">The sequence shown here is derived from an EMBL/GenBank/DDBJ whole genome shotgun (WGS) entry which is preliminary data.</text>
</comment>
<feature type="region of interest" description="Disordered" evidence="1">
    <location>
        <begin position="79"/>
        <end position="104"/>
    </location>
</feature>
<dbReference type="EMBL" id="JADBEJ010000005">
    <property type="protein sequence ID" value="MBE1578871.1"/>
    <property type="molecule type" value="Genomic_DNA"/>
</dbReference>
<dbReference type="Pfam" id="PF01381">
    <property type="entry name" value="HTH_3"/>
    <property type="match status" value="1"/>
</dbReference>
<dbReference type="InterPro" id="IPR010982">
    <property type="entry name" value="Lambda_DNA-bd_dom_sf"/>
</dbReference>
<dbReference type="Gene3D" id="1.10.260.40">
    <property type="entry name" value="lambda repressor-like DNA-binding domains"/>
    <property type="match status" value="1"/>
</dbReference>
<dbReference type="InterPro" id="IPR001387">
    <property type="entry name" value="Cro/C1-type_HTH"/>
</dbReference>
<proteinExistence type="predicted"/>